<keyword evidence="1" id="KW-0472">Membrane</keyword>
<gene>
    <name evidence="2" type="ORF">LMG7974_00528</name>
</gene>
<sequence>MSEKLIEILILIALIMFFGGMFYNIFFKNDTKLNARQLDKIGVCEPKSVKRLSVYPYFIGLERFFITDVTLWFDENFIYIFNNDSLVSQYKFADVKQLKKTYLKINNIAIYKISFKNSEKIYKFARYQTLIRSNFNEFLQILNDKNYDFQS</sequence>
<evidence type="ECO:0000256" key="1">
    <source>
        <dbReference type="SAM" id="Phobius"/>
    </source>
</evidence>
<dbReference type="Proteomes" id="UP000789803">
    <property type="component" value="Unassembled WGS sequence"/>
</dbReference>
<comment type="caution">
    <text evidence="2">The sequence shown here is derived from an EMBL/GenBank/DDBJ whole genome shotgun (WGS) entry which is preliminary data.</text>
</comment>
<evidence type="ECO:0000313" key="3">
    <source>
        <dbReference type="Proteomes" id="UP000789803"/>
    </source>
</evidence>
<keyword evidence="1" id="KW-0812">Transmembrane</keyword>
<reference evidence="2 3" key="1">
    <citation type="submission" date="2020-11" db="EMBL/GenBank/DDBJ databases">
        <authorList>
            <person name="Peeters C."/>
        </authorList>
    </citation>
    <scope>NUCLEOTIDE SEQUENCE [LARGE SCALE GENOMIC DNA]</scope>
    <source>
        <strain evidence="2 3">LMG 7974</strain>
    </source>
</reference>
<feature type="transmembrane region" description="Helical" evidence="1">
    <location>
        <begin position="6"/>
        <end position="27"/>
    </location>
</feature>
<accession>A0ABM8Q484</accession>
<evidence type="ECO:0000313" key="2">
    <source>
        <dbReference type="EMBL" id="CAD7287648.1"/>
    </source>
</evidence>
<keyword evidence="3" id="KW-1185">Reference proteome</keyword>
<keyword evidence="1" id="KW-1133">Transmembrane helix</keyword>
<proteinExistence type="predicted"/>
<evidence type="ECO:0008006" key="4">
    <source>
        <dbReference type="Google" id="ProtNLM"/>
    </source>
</evidence>
<name>A0ABM8Q484_9BACT</name>
<dbReference type="RefSeq" id="WP_229932351.1">
    <property type="nucleotide sequence ID" value="NZ_CAJHOF010000004.1"/>
</dbReference>
<dbReference type="EMBL" id="CAJHOF010000004">
    <property type="protein sequence ID" value="CAD7287648.1"/>
    <property type="molecule type" value="Genomic_DNA"/>
</dbReference>
<protein>
    <recommendedName>
        <fullName evidence="4">Periplasmic protein</fullName>
    </recommendedName>
</protein>
<organism evidence="2 3">
    <name type="scientific">Campylobacter majalis</name>
    <dbReference type="NCBI Taxonomy" id="2790656"/>
    <lineage>
        <taxon>Bacteria</taxon>
        <taxon>Pseudomonadati</taxon>
        <taxon>Campylobacterota</taxon>
        <taxon>Epsilonproteobacteria</taxon>
        <taxon>Campylobacterales</taxon>
        <taxon>Campylobacteraceae</taxon>
        <taxon>Campylobacter</taxon>
    </lineage>
</organism>